<feature type="transmembrane region" description="Helical" evidence="1">
    <location>
        <begin position="134"/>
        <end position="153"/>
    </location>
</feature>
<keyword evidence="1" id="KW-0472">Membrane</keyword>
<accession>A0ABS7W684</accession>
<keyword evidence="3" id="KW-1185">Reference proteome</keyword>
<keyword evidence="1" id="KW-0812">Transmembrane</keyword>
<protein>
    <submittedName>
        <fullName evidence="2">Uncharacterized protein</fullName>
    </submittedName>
</protein>
<gene>
    <name evidence="2" type="ORF">KVH32_20330</name>
</gene>
<feature type="transmembrane region" description="Helical" evidence="1">
    <location>
        <begin position="239"/>
        <end position="260"/>
    </location>
</feature>
<proteinExistence type="predicted"/>
<feature type="transmembrane region" description="Helical" evidence="1">
    <location>
        <begin position="303"/>
        <end position="320"/>
    </location>
</feature>
<dbReference type="EMBL" id="JAHSTP010000007">
    <property type="protein sequence ID" value="MBZ6153487.1"/>
    <property type="molecule type" value="Genomic_DNA"/>
</dbReference>
<dbReference type="RefSeq" id="WP_224287217.1">
    <property type="nucleotide sequence ID" value="NZ_JAHSST010000007.1"/>
</dbReference>
<name>A0ABS7W684_STROV</name>
<evidence type="ECO:0000313" key="2">
    <source>
        <dbReference type="EMBL" id="MBZ6153487.1"/>
    </source>
</evidence>
<evidence type="ECO:0000313" key="3">
    <source>
        <dbReference type="Proteomes" id="UP000758701"/>
    </source>
</evidence>
<feature type="transmembrane region" description="Helical" evidence="1">
    <location>
        <begin position="272"/>
        <end position="291"/>
    </location>
</feature>
<feature type="transmembrane region" description="Helical" evidence="1">
    <location>
        <begin position="32"/>
        <end position="51"/>
    </location>
</feature>
<evidence type="ECO:0000256" key="1">
    <source>
        <dbReference type="SAM" id="Phobius"/>
    </source>
</evidence>
<feature type="transmembrane region" description="Helical" evidence="1">
    <location>
        <begin position="165"/>
        <end position="185"/>
    </location>
</feature>
<comment type="caution">
    <text evidence="2">The sequence shown here is derived from an EMBL/GenBank/DDBJ whole genome shotgun (WGS) entry which is preliminary data.</text>
</comment>
<feature type="transmembrane region" description="Helical" evidence="1">
    <location>
        <begin position="57"/>
        <end position="74"/>
    </location>
</feature>
<organism evidence="2 3">
    <name type="scientific">Streptomyces olivaceus</name>
    <dbReference type="NCBI Taxonomy" id="47716"/>
    <lineage>
        <taxon>Bacteria</taxon>
        <taxon>Bacillati</taxon>
        <taxon>Actinomycetota</taxon>
        <taxon>Actinomycetes</taxon>
        <taxon>Kitasatosporales</taxon>
        <taxon>Streptomycetaceae</taxon>
        <taxon>Streptomyces</taxon>
    </lineage>
</organism>
<keyword evidence="1" id="KW-1133">Transmembrane helix</keyword>
<dbReference type="Proteomes" id="UP000758701">
    <property type="component" value="Unassembled WGS sequence"/>
</dbReference>
<sequence>MTPTSPPTASPPAAGRHVRLGRAEPNRGRVRAAWTLALLTTLCAELTFTAVAVPSTWVLLPLLLVMYGAGVLLVREAVVRCGGGWPSLVLLGLAYQLAEDGLGLQALNSPDMYDAADWGLRALGVNWTYWESQIGVHVVLSVLLPVMIANLLFPAMRARPYLRTGGLAVTGALAVLGVVGLRVFISATEDPGYRTPPAWTLAYVAAIAVLAWLALRVLPRRRPRDTPARGSRQAPRPPLVGFISLYLTMAFLTTLLPLGLGGDLLFGDAMSQPFRLIAAAMTAVPFAWLAARWRTAANWTDRHRLWLLGGILVSHTAFMMPGSWTSALLGALTLALELLALRALSRQVRRGEGPAPGAARA</sequence>
<feature type="transmembrane region" description="Helical" evidence="1">
    <location>
        <begin position="81"/>
        <end position="98"/>
    </location>
</feature>
<feature type="transmembrane region" description="Helical" evidence="1">
    <location>
        <begin position="197"/>
        <end position="218"/>
    </location>
</feature>
<reference evidence="2 3" key="1">
    <citation type="submission" date="2021-06" db="EMBL/GenBank/DDBJ databases">
        <title>Ecological speciation of a Streptomyces species isolated from different habitats and geographic origins.</title>
        <authorList>
            <person name="Wang J."/>
        </authorList>
    </citation>
    <scope>NUCLEOTIDE SEQUENCE [LARGE SCALE GENOMIC DNA]</scope>
    <source>
        <strain evidence="2 3">FXJ8.012</strain>
    </source>
</reference>